<name>A0A9P0PNX6_ACAOB</name>
<gene>
    <name evidence="1" type="ORF">ACAOBT_LOCUS21446</name>
</gene>
<organism evidence="1 2">
    <name type="scientific">Acanthoscelides obtectus</name>
    <name type="common">Bean weevil</name>
    <name type="synonym">Bruchus obtectus</name>
    <dbReference type="NCBI Taxonomy" id="200917"/>
    <lineage>
        <taxon>Eukaryota</taxon>
        <taxon>Metazoa</taxon>
        <taxon>Ecdysozoa</taxon>
        <taxon>Arthropoda</taxon>
        <taxon>Hexapoda</taxon>
        <taxon>Insecta</taxon>
        <taxon>Pterygota</taxon>
        <taxon>Neoptera</taxon>
        <taxon>Endopterygota</taxon>
        <taxon>Coleoptera</taxon>
        <taxon>Polyphaga</taxon>
        <taxon>Cucujiformia</taxon>
        <taxon>Chrysomeloidea</taxon>
        <taxon>Chrysomelidae</taxon>
        <taxon>Bruchinae</taxon>
        <taxon>Bruchini</taxon>
        <taxon>Acanthoscelides</taxon>
    </lineage>
</organism>
<keyword evidence="2" id="KW-1185">Reference proteome</keyword>
<dbReference type="AlphaFoldDB" id="A0A9P0PNX6"/>
<dbReference type="Proteomes" id="UP001152888">
    <property type="component" value="Unassembled WGS sequence"/>
</dbReference>
<sequence>MILPQVFLPIMTREATFRSALRNTSPRKDISIDPGNVLL</sequence>
<proteinExistence type="predicted"/>
<dbReference type="EMBL" id="CAKOFQ010007170">
    <property type="protein sequence ID" value="CAH1993329.1"/>
    <property type="molecule type" value="Genomic_DNA"/>
</dbReference>
<protein>
    <submittedName>
        <fullName evidence="1">Uncharacterized protein</fullName>
    </submittedName>
</protein>
<reference evidence="1" key="1">
    <citation type="submission" date="2022-03" db="EMBL/GenBank/DDBJ databases">
        <authorList>
            <person name="Sayadi A."/>
        </authorList>
    </citation>
    <scope>NUCLEOTIDE SEQUENCE</scope>
</reference>
<comment type="caution">
    <text evidence="1">The sequence shown here is derived from an EMBL/GenBank/DDBJ whole genome shotgun (WGS) entry which is preliminary data.</text>
</comment>
<accession>A0A9P0PNX6</accession>
<evidence type="ECO:0000313" key="1">
    <source>
        <dbReference type="EMBL" id="CAH1993329.1"/>
    </source>
</evidence>
<evidence type="ECO:0000313" key="2">
    <source>
        <dbReference type="Proteomes" id="UP001152888"/>
    </source>
</evidence>